<organism evidence="2 3">
    <name type="scientific">Geranomyces variabilis</name>
    <dbReference type="NCBI Taxonomy" id="109894"/>
    <lineage>
        <taxon>Eukaryota</taxon>
        <taxon>Fungi</taxon>
        <taxon>Fungi incertae sedis</taxon>
        <taxon>Chytridiomycota</taxon>
        <taxon>Chytridiomycota incertae sedis</taxon>
        <taxon>Chytridiomycetes</taxon>
        <taxon>Spizellomycetales</taxon>
        <taxon>Powellomycetaceae</taxon>
        <taxon>Geranomyces</taxon>
    </lineage>
</organism>
<gene>
    <name evidence="2" type="ORF">HDU87_001319</name>
</gene>
<sequence length="679" mass="73183">MQNYSVQSASYIRPASRSAPANSRSRPSTAISALDRAQAFLRGERRDVAASSAQNKYGTPSRVQQRSFNFAFASNDASSDENQSEEYQEDEDSADELQEYLSSLAKKKLTTASLAATSARTEIPTQPLPRTAASGYLKRPATAPAASALHHIPTLGSAAAPTVLRVPPYTTSAKETNAIPVEDNGSNGSSDESLGSDFESFLRSPTKRPLVRLESGPAQYRASIPSPPVPPIFSLPAKPVTTAFTAADSKEPNAAVYTPRSSKSAYDPVARAGAASPANSTKPQQEEPASRASLTHTPDYPPAATPPPGRAPQPQNHASPADHIAATLSPSPIRSGLSTPKRFRSAESLSYTRFPSRRASLSPTRHSESDSFGSSVSPLHQLHHHASRPGAGPPSLRHSITGSAPRSPSRLSVAHTFAAPIPSADPAPERVSQVRSQPARVADPTDQHLPPHPAPPPPGIYAMHAPPAPAQYSGPYAPGYGYPPYPYFYPPPLAAWGPPAQHHHVCACKSLSSRASDGSATNDNRSATTSLQREQEKRPSRSKHRRHRRRAPPSPPPETGAEKAQPHTEPREHHHHSHRRHRCSHRTRDDQPLAPPDAPPGADIDPNLAFLHTLMSGHLAYVKAFVASHFAAANCAKFRRKRYMTLADTKEFIKEHARDPMSFAEAVRKVDEEELGVQN</sequence>
<feature type="compositionally biased region" description="Polar residues" evidence="1">
    <location>
        <begin position="328"/>
        <end position="338"/>
    </location>
</feature>
<feature type="compositionally biased region" description="Polar residues" evidence="1">
    <location>
        <begin position="1"/>
        <end position="10"/>
    </location>
</feature>
<keyword evidence="3" id="KW-1185">Reference proteome</keyword>
<dbReference type="AlphaFoldDB" id="A0AAD5XSN3"/>
<evidence type="ECO:0000313" key="2">
    <source>
        <dbReference type="EMBL" id="KAJ3181190.1"/>
    </source>
</evidence>
<feature type="region of interest" description="Disordered" evidence="1">
    <location>
        <begin position="46"/>
        <end position="95"/>
    </location>
</feature>
<evidence type="ECO:0000256" key="1">
    <source>
        <dbReference type="SAM" id="MobiDB-lite"/>
    </source>
</evidence>
<evidence type="ECO:0000313" key="3">
    <source>
        <dbReference type="Proteomes" id="UP001212152"/>
    </source>
</evidence>
<proteinExistence type="predicted"/>
<feature type="compositionally biased region" description="Polar residues" evidence="1">
    <location>
        <begin position="347"/>
        <end position="378"/>
    </location>
</feature>
<feature type="compositionally biased region" description="Acidic residues" evidence="1">
    <location>
        <begin position="78"/>
        <end position="95"/>
    </location>
</feature>
<accession>A0AAD5XSN3</accession>
<feature type="compositionally biased region" description="Basic and acidic residues" evidence="1">
    <location>
        <begin position="560"/>
        <end position="572"/>
    </location>
</feature>
<comment type="caution">
    <text evidence="2">The sequence shown here is derived from an EMBL/GenBank/DDBJ whole genome shotgun (WGS) entry which is preliminary data.</text>
</comment>
<feature type="compositionally biased region" description="Pro residues" evidence="1">
    <location>
        <begin position="450"/>
        <end position="459"/>
    </location>
</feature>
<dbReference type="Proteomes" id="UP001212152">
    <property type="component" value="Unassembled WGS sequence"/>
</dbReference>
<feature type="compositionally biased region" description="Low complexity" evidence="1">
    <location>
        <begin position="13"/>
        <end position="28"/>
    </location>
</feature>
<feature type="compositionally biased region" description="Polar residues" evidence="1">
    <location>
        <begin position="51"/>
        <end position="68"/>
    </location>
</feature>
<feature type="region of interest" description="Disordered" evidence="1">
    <location>
        <begin position="512"/>
        <end position="601"/>
    </location>
</feature>
<feature type="region of interest" description="Disordered" evidence="1">
    <location>
        <begin position="174"/>
        <end position="204"/>
    </location>
</feature>
<name>A0AAD5XSN3_9FUNG</name>
<feature type="compositionally biased region" description="Basic residues" evidence="1">
    <location>
        <begin position="573"/>
        <end position="585"/>
    </location>
</feature>
<feature type="region of interest" description="Disordered" evidence="1">
    <location>
        <begin position="1"/>
        <end position="31"/>
    </location>
</feature>
<dbReference type="EMBL" id="JADGJQ010000013">
    <property type="protein sequence ID" value="KAJ3181190.1"/>
    <property type="molecule type" value="Genomic_DNA"/>
</dbReference>
<reference evidence="2" key="1">
    <citation type="submission" date="2020-05" db="EMBL/GenBank/DDBJ databases">
        <title>Phylogenomic resolution of chytrid fungi.</title>
        <authorList>
            <person name="Stajich J.E."/>
            <person name="Amses K."/>
            <person name="Simmons R."/>
            <person name="Seto K."/>
            <person name="Myers J."/>
            <person name="Bonds A."/>
            <person name="Quandt C.A."/>
            <person name="Barry K."/>
            <person name="Liu P."/>
            <person name="Grigoriev I."/>
            <person name="Longcore J.E."/>
            <person name="James T.Y."/>
        </authorList>
    </citation>
    <scope>NUCLEOTIDE SEQUENCE</scope>
    <source>
        <strain evidence="2">JEL0379</strain>
    </source>
</reference>
<feature type="compositionally biased region" description="Basic residues" evidence="1">
    <location>
        <begin position="540"/>
        <end position="551"/>
    </location>
</feature>
<feature type="compositionally biased region" description="Polar residues" evidence="1">
    <location>
        <begin position="512"/>
        <end position="532"/>
    </location>
</feature>
<feature type="compositionally biased region" description="Polar residues" evidence="1">
    <location>
        <begin position="184"/>
        <end position="193"/>
    </location>
</feature>
<protein>
    <submittedName>
        <fullName evidence="2">Uncharacterized protein</fullName>
    </submittedName>
</protein>
<feature type="compositionally biased region" description="Pro residues" evidence="1">
    <location>
        <begin position="299"/>
        <end position="311"/>
    </location>
</feature>
<feature type="compositionally biased region" description="Polar residues" evidence="1">
    <location>
        <begin position="398"/>
        <end position="410"/>
    </location>
</feature>
<feature type="region of interest" description="Disordered" evidence="1">
    <location>
        <begin position="252"/>
        <end position="462"/>
    </location>
</feature>